<dbReference type="SUPFAM" id="SSF53474">
    <property type="entry name" value="alpha/beta-Hydrolases"/>
    <property type="match status" value="1"/>
</dbReference>
<dbReference type="STRING" id="485917.Phep_2346"/>
<keyword evidence="2" id="KW-0720">Serine protease</keyword>
<reference evidence="10 11" key="1">
    <citation type="journal article" date="2009" name="Stand. Genomic Sci.">
        <title>Complete genome sequence of Pedobacter heparinus type strain (HIM 762-3).</title>
        <authorList>
            <person name="Han C."/>
            <person name="Spring S."/>
            <person name="Lapidus A."/>
            <person name="Del Rio T.G."/>
            <person name="Tice H."/>
            <person name="Copeland A."/>
            <person name="Cheng J.F."/>
            <person name="Lucas S."/>
            <person name="Chen F."/>
            <person name="Nolan M."/>
            <person name="Bruce D."/>
            <person name="Goodwin L."/>
            <person name="Pitluck S."/>
            <person name="Ivanova N."/>
            <person name="Mavromatis K."/>
            <person name="Mikhailova N."/>
            <person name="Pati A."/>
            <person name="Chen A."/>
            <person name="Palaniappan K."/>
            <person name="Land M."/>
            <person name="Hauser L."/>
            <person name="Chang Y.J."/>
            <person name="Jeffries C.C."/>
            <person name="Saunders E."/>
            <person name="Chertkov O."/>
            <person name="Brettin T."/>
            <person name="Goker M."/>
            <person name="Rohde M."/>
            <person name="Bristow J."/>
            <person name="Eisen J.A."/>
            <person name="Markowitz V."/>
            <person name="Hugenholtz P."/>
            <person name="Kyrpides N.C."/>
            <person name="Klenk H.P."/>
            <person name="Detter J.C."/>
        </authorList>
    </citation>
    <scope>NUCLEOTIDE SEQUENCE [LARGE SCALE GENOMIC DNA]</scope>
    <source>
        <strain evidence="11">ATCC 13125 / DSM 2366 / CIP 104194 / JCM 7457 / NBRC 12017 / NCIMB 9290 / NRRL B-14731 / HIM 762-3</strain>
    </source>
</reference>
<evidence type="ECO:0000313" key="10">
    <source>
        <dbReference type="EMBL" id="ACU04550.1"/>
    </source>
</evidence>
<dbReference type="AlphaFoldDB" id="C6XYR8"/>
<dbReference type="HOGENOM" id="CLU_395743_0_0_10"/>
<accession>C6XYR8</accession>
<evidence type="ECO:0000259" key="9">
    <source>
        <dbReference type="Pfam" id="PF00930"/>
    </source>
</evidence>
<dbReference type="EMBL" id="CP001681">
    <property type="protein sequence ID" value="ACU04550.1"/>
    <property type="molecule type" value="Genomic_DNA"/>
</dbReference>
<dbReference type="Pfam" id="PF07676">
    <property type="entry name" value="PD40"/>
    <property type="match status" value="2"/>
</dbReference>
<keyword evidence="7" id="KW-0732">Signal</keyword>
<evidence type="ECO:0000256" key="5">
    <source>
        <dbReference type="ARBA" id="ARBA00032596"/>
    </source>
</evidence>
<dbReference type="Gene3D" id="3.40.50.1820">
    <property type="entry name" value="alpha/beta hydrolase"/>
    <property type="match status" value="1"/>
</dbReference>
<dbReference type="Pfam" id="PF00930">
    <property type="entry name" value="DPPIV_N"/>
    <property type="match status" value="1"/>
</dbReference>
<dbReference type="InterPro" id="IPR001375">
    <property type="entry name" value="Peptidase_S9_cat"/>
</dbReference>
<dbReference type="OrthoDB" id="9777457at2"/>
<name>C6XYR8_PEDHD</name>
<dbReference type="InterPro" id="IPR002469">
    <property type="entry name" value="Peptidase_S9B_N"/>
</dbReference>
<evidence type="ECO:0000259" key="8">
    <source>
        <dbReference type="Pfam" id="PF00326"/>
    </source>
</evidence>
<dbReference type="eggNOG" id="COG1506">
    <property type="taxonomic scope" value="Bacteria"/>
</dbReference>
<dbReference type="Proteomes" id="UP000000852">
    <property type="component" value="Chromosome"/>
</dbReference>
<gene>
    <name evidence="10" type="ordered locus">Phep_2346</name>
</gene>
<protein>
    <recommendedName>
        <fullName evidence="5">Acyl-peptide hydrolase</fullName>
    </recommendedName>
    <alternativeName>
        <fullName evidence="4">Acylaminoacyl-peptidase</fullName>
    </alternativeName>
</protein>
<keyword evidence="2" id="KW-0645">Protease</keyword>
<dbReference type="PANTHER" id="PTHR42776">
    <property type="entry name" value="SERINE PEPTIDASE S9 FAMILY MEMBER"/>
    <property type="match status" value="1"/>
</dbReference>
<dbReference type="GO" id="GO:0006508">
    <property type="term" value="P:proteolysis"/>
    <property type="evidence" value="ECO:0007669"/>
    <property type="project" value="InterPro"/>
</dbReference>
<feature type="chain" id="PRO_5002974441" description="Acyl-peptide hydrolase" evidence="7">
    <location>
        <begin position="24"/>
        <end position="708"/>
    </location>
</feature>
<dbReference type="PROSITE" id="PS00708">
    <property type="entry name" value="PRO_ENDOPEP_SER"/>
    <property type="match status" value="1"/>
</dbReference>
<dbReference type="GO" id="GO:0004252">
    <property type="term" value="F:serine-type endopeptidase activity"/>
    <property type="evidence" value="ECO:0007669"/>
    <property type="project" value="InterPro"/>
</dbReference>
<evidence type="ECO:0000256" key="6">
    <source>
        <dbReference type="ARBA" id="ARBA00045885"/>
    </source>
</evidence>
<feature type="domain" description="Dipeptidylpeptidase IV N-terminal" evidence="9">
    <location>
        <begin position="301"/>
        <end position="400"/>
    </location>
</feature>
<sequence length="708" mass="78102">MKKLSLFTLLSIIGLCNACLIHAQTLSLRDVKSYPFPTSLTAAATGNKIAWAFDEQGKRNVYVAEAPDFKARKLTDYNEDDGQEISSLSISADGNWVVFLRGGDHGSNWNDEAPVNVNASPEPPKVQIHALSFDGKQHIVIGEGENPILSPKSDQVLFTRKGQAWIASLAAEPLAKQLFQANGITGEMQWSPKGNAIAFVSNRSDHSFIGIYTDKNTAIKWLSPSFNRDRSPRWSPDGDQLAFVRTPGRGGATDSILSRKHQPWAIWNTDLKTMEARQVWKAPQTLAGSPPTTQGGTNLNWGTGNRILFVSAQDGWSHLYSIPAAGGPALLLTPGEFMAEHIVLSPDKKWLYFSANTGKDSKDIDRRHIARVPVNKAAMEVISEGTNLEWTPAITGDSKYITFITSIGQQPPLPAVIQLDKLKQFNKEIKLIAKENIPASFPTSLLTAPKQVFFHAPDGLLIHAQLFEGKGKAQKKPAIIYIHGGPSRQMLLGWNYSEYYTNAYAMNQYLASLGFTVLSVNYRMGIGYGYEFQNAPNCGTKGAAEYQDIKSAGLWLSKQQNIDASRIGVYGGSYGGYLTNMALAKDSKLFAAGVSIHSMGDLTLDNDRRMPERFEKAPDAELALKTIWESSPVAHIGGWTSPVMLIHGDDDRNVHFSQSTDLNKRLLEKGIEVSSLVIVDDTHHWMKYENVMKVNQAVADFFSRKLMP</sequence>
<evidence type="ECO:0000256" key="3">
    <source>
        <dbReference type="ARBA" id="ARBA00022990"/>
    </source>
</evidence>
<dbReference type="RefSeq" id="WP_015808162.1">
    <property type="nucleotide sequence ID" value="NC_013061.1"/>
</dbReference>
<dbReference type="InterPro" id="IPR011659">
    <property type="entry name" value="WD40"/>
</dbReference>
<evidence type="ECO:0000313" key="11">
    <source>
        <dbReference type="Proteomes" id="UP000000852"/>
    </source>
</evidence>
<dbReference type="InterPro" id="IPR029058">
    <property type="entry name" value="AB_hydrolase_fold"/>
</dbReference>
<feature type="domain" description="Peptidase S9 prolyl oligopeptidase catalytic" evidence="8">
    <location>
        <begin position="507"/>
        <end position="706"/>
    </location>
</feature>
<evidence type="ECO:0000256" key="1">
    <source>
        <dbReference type="ARBA" id="ARBA00022801"/>
    </source>
</evidence>
<dbReference type="InterPro" id="IPR011042">
    <property type="entry name" value="6-blade_b-propeller_TolB-like"/>
</dbReference>
<evidence type="ECO:0000256" key="2">
    <source>
        <dbReference type="ARBA" id="ARBA00022825"/>
    </source>
</evidence>
<proteinExistence type="predicted"/>
<dbReference type="SUPFAM" id="SSF82171">
    <property type="entry name" value="DPP6 N-terminal domain-like"/>
    <property type="match status" value="1"/>
</dbReference>
<keyword evidence="11" id="KW-1185">Reference proteome</keyword>
<evidence type="ECO:0000256" key="4">
    <source>
        <dbReference type="ARBA" id="ARBA00032284"/>
    </source>
</evidence>
<dbReference type="InterPro" id="IPR002471">
    <property type="entry name" value="Pept_S9_AS"/>
</dbReference>
<organism evidence="10 11">
    <name type="scientific">Pedobacter heparinus (strain ATCC 13125 / DSM 2366 / CIP 104194 / JCM 7457 / NBRC 12017 / NCIMB 9290 / NRRL B-14731 / HIM 762-3)</name>
    <dbReference type="NCBI Taxonomy" id="485917"/>
    <lineage>
        <taxon>Bacteria</taxon>
        <taxon>Pseudomonadati</taxon>
        <taxon>Bacteroidota</taxon>
        <taxon>Sphingobacteriia</taxon>
        <taxon>Sphingobacteriales</taxon>
        <taxon>Sphingobacteriaceae</taxon>
        <taxon>Pedobacter</taxon>
    </lineage>
</organism>
<dbReference type="Pfam" id="PF00326">
    <property type="entry name" value="Peptidase_S9"/>
    <property type="match status" value="1"/>
</dbReference>
<dbReference type="Gene3D" id="2.120.10.30">
    <property type="entry name" value="TolB, C-terminal domain"/>
    <property type="match status" value="2"/>
</dbReference>
<dbReference type="KEGG" id="phe:Phep_2346"/>
<dbReference type="eggNOG" id="COG0823">
    <property type="taxonomic scope" value="Bacteria"/>
</dbReference>
<dbReference type="PANTHER" id="PTHR42776:SF27">
    <property type="entry name" value="DIPEPTIDYL PEPTIDASE FAMILY MEMBER 6"/>
    <property type="match status" value="1"/>
</dbReference>
<keyword evidence="3" id="KW-0007">Acetylation</keyword>
<evidence type="ECO:0000256" key="7">
    <source>
        <dbReference type="SAM" id="SignalP"/>
    </source>
</evidence>
<feature type="signal peptide" evidence="7">
    <location>
        <begin position="1"/>
        <end position="23"/>
    </location>
</feature>
<comment type="function">
    <text evidence="6">This enzyme catalyzes the hydrolysis of the N-terminal peptide bond of an N-acetylated peptide to generate an N-acetylated amino acid and a peptide with a free N-terminus. It preferentially cleaves off Ac-Ala, Ac-Met and Ac-Ser. Also, involved in the degradation of oxidized and glycated proteins.</text>
</comment>
<keyword evidence="1" id="KW-0378">Hydrolase</keyword>